<sequence>MLQLDELDRRILQQLQQDADVSNQQLAERVHASAPTCLRRVRRLKDAGVLVRTVALVAPAAQGLGLTAVVEVSLERQSAEALTAFEALVANEPEVVQCYRVSPGPDMVLILALADMAAYHRLAHRLLTAEACVRNVRAFFATHCAKFEPRQPAG</sequence>
<keyword evidence="3" id="KW-0804">Transcription</keyword>
<dbReference type="AlphaFoldDB" id="A0A4R7B1B5"/>
<dbReference type="PANTHER" id="PTHR30154:SF34">
    <property type="entry name" value="TRANSCRIPTIONAL REGULATOR AZLB"/>
    <property type="match status" value="1"/>
</dbReference>
<dbReference type="InterPro" id="IPR011991">
    <property type="entry name" value="ArsR-like_HTH"/>
</dbReference>
<feature type="domain" description="HTH asnC-type" evidence="4">
    <location>
        <begin position="4"/>
        <end position="65"/>
    </location>
</feature>
<dbReference type="SUPFAM" id="SSF46785">
    <property type="entry name" value="Winged helix' DNA-binding domain"/>
    <property type="match status" value="1"/>
</dbReference>
<keyword evidence="6" id="KW-1185">Reference proteome</keyword>
<dbReference type="GO" id="GO:0043200">
    <property type="term" value="P:response to amino acid"/>
    <property type="evidence" value="ECO:0007669"/>
    <property type="project" value="TreeGrafter"/>
</dbReference>
<dbReference type="PRINTS" id="PR00033">
    <property type="entry name" value="HTHASNC"/>
</dbReference>
<dbReference type="Pfam" id="PF01037">
    <property type="entry name" value="AsnC_trans_reg"/>
    <property type="match status" value="1"/>
</dbReference>
<name>A0A4R7B1B5_9NEIS</name>
<dbReference type="InterPro" id="IPR011008">
    <property type="entry name" value="Dimeric_a/b-barrel"/>
</dbReference>
<dbReference type="InterPro" id="IPR036390">
    <property type="entry name" value="WH_DNA-bd_sf"/>
</dbReference>
<keyword evidence="1" id="KW-0805">Transcription regulation</keyword>
<dbReference type="InterPro" id="IPR019888">
    <property type="entry name" value="Tscrpt_reg_AsnC-like"/>
</dbReference>
<evidence type="ECO:0000259" key="4">
    <source>
        <dbReference type="PROSITE" id="PS50956"/>
    </source>
</evidence>
<organism evidence="5 6">
    <name type="scientific">Paludibacterium purpuratum</name>
    <dbReference type="NCBI Taxonomy" id="1144873"/>
    <lineage>
        <taxon>Bacteria</taxon>
        <taxon>Pseudomonadati</taxon>
        <taxon>Pseudomonadota</taxon>
        <taxon>Betaproteobacteria</taxon>
        <taxon>Neisseriales</taxon>
        <taxon>Chromobacteriaceae</taxon>
        <taxon>Paludibacterium</taxon>
    </lineage>
</organism>
<dbReference type="Proteomes" id="UP000295611">
    <property type="component" value="Unassembled WGS sequence"/>
</dbReference>
<dbReference type="SMART" id="SM00344">
    <property type="entry name" value="HTH_ASNC"/>
    <property type="match status" value="1"/>
</dbReference>
<evidence type="ECO:0000256" key="3">
    <source>
        <dbReference type="ARBA" id="ARBA00023163"/>
    </source>
</evidence>
<evidence type="ECO:0000256" key="1">
    <source>
        <dbReference type="ARBA" id="ARBA00023015"/>
    </source>
</evidence>
<keyword evidence="2" id="KW-0238">DNA-binding</keyword>
<dbReference type="PROSITE" id="PS50956">
    <property type="entry name" value="HTH_ASNC_2"/>
    <property type="match status" value="1"/>
</dbReference>
<evidence type="ECO:0000256" key="2">
    <source>
        <dbReference type="ARBA" id="ARBA00023125"/>
    </source>
</evidence>
<protein>
    <submittedName>
        <fullName evidence="5">Lrp/AsnC family leucine-responsive transcriptional regulator</fullName>
    </submittedName>
</protein>
<dbReference type="CDD" id="cd00090">
    <property type="entry name" value="HTH_ARSR"/>
    <property type="match status" value="1"/>
</dbReference>
<dbReference type="SUPFAM" id="SSF54909">
    <property type="entry name" value="Dimeric alpha+beta barrel"/>
    <property type="match status" value="1"/>
</dbReference>
<evidence type="ECO:0000313" key="6">
    <source>
        <dbReference type="Proteomes" id="UP000295611"/>
    </source>
</evidence>
<dbReference type="GO" id="GO:0043565">
    <property type="term" value="F:sequence-specific DNA binding"/>
    <property type="evidence" value="ECO:0007669"/>
    <property type="project" value="InterPro"/>
</dbReference>
<comment type="caution">
    <text evidence="5">The sequence shown here is derived from an EMBL/GenBank/DDBJ whole genome shotgun (WGS) entry which is preliminary data.</text>
</comment>
<dbReference type="InterPro" id="IPR019887">
    <property type="entry name" value="Tscrpt_reg_AsnC/Lrp_C"/>
</dbReference>
<dbReference type="Pfam" id="PF13412">
    <property type="entry name" value="HTH_24"/>
    <property type="match status" value="1"/>
</dbReference>
<dbReference type="InterPro" id="IPR000485">
    <property type="entry name" value="AsnC-type_HTH_dom"/>
</dbReference>
<gene>
    <name evidence="5" type="ORF">DFP86_11184</name>
</gene>
<dbReference type="Gene3D" id="1.10.10.10">
    <property type="entry name" value="Winged helix-like DNA-binding domain superfamily/Winged helix DNA-binding domain"/>
    <property type="match status" value="1"/>
</dbReference>
<proteinExistence type="predicted"/>
<dbReference type="OrthoDB" id="8526125at2"/>
<reference evidence="5 6" key="1">
    <citation type="submission" date="2019-03" db="EMBL/GenBank/DDBJ databases">
        <title>Genomic Encyclopedia of Type Strains, Phase III (KMG-III): the genomes of soil and plant-associated and newly described type strains.</title>
        <authorList>
            <person name="Whitman W."/>
        </authorList>
    </citation>
    <scope>NUCLEOTIDE SEQUENCE [LARGE SCALE GENOMIC DNA]</scope>
    <source>
        <strain evidence="5 6">CECT 8976</strain>
    </source>
</reference>
<accession>A0A4R7B1B5</accession>
<evidence type="ECO:0000313" key="5">
    <source>
        <dbReference type="EMBL" id="TDR76501.1"/>
    </source>
</evidence>
<dbReference type="InterPro" id="IPR036388">
    <property type="entry name" value="WH-like_DNA-bd_sf"/>
</dbReference>
<dbReference type="GO" id="GO:0006355">
    <property type="term" value="P:regulation of DNA-templated transcription"/>
    <property type="evidence" value="ECO:0007669"/>
    <property type="project" value="UniProtKB-ARBA"/>
</dbReference>
<dbReference type="EMBL" id="SNZP01000011">
    <property type="protein sequence ID" value="TDR76501.1"/>
    <property type="molecule type" value="Genomic_DNA"/>
</dbReference>
<dbReference type="GO" id="GO:0005829">
    <property type="term" value="C:cytosol"/>
    <property type="evidence" value="ECO:0007669"/>
    <property type="project" value="TreeGrafter"/>
</dbReference>
<dbReference type="RefSeq" id="WP_133682211.1">
    <property type="nucleotide sequence ID" value="NZ_SNZP01000011.1"/>
</dbReference>
<dbReference type="Gene3D" id="3.30.70.920">
    <property type="match status" value="1"/>
</dbReference>
<dbReference type="PANTHER" id="PTHR30154">
    <property type="entry name" value="LEUCINE-RESPONSIVE REGULATORY PROTEIN"/>
    <property type="match status" value="1"/>
</dbReference>